<name>A0ABN2NAR1_9PSEU</name>
<sequence>MGGEVERDGALDVRHLAVTRDSAARIARLSLRQVDYWASTGVLEPTTDRRLSPGTRVRLYSFVDLLALMAAAEMKARGISLQHIRAVVEHLRTRGYERPLTELVFATVGRQIYFQHPDGSWEGDVRPDQIVMHQVLDLAPLRNRIESEATERAADTGGRVERRRGAMGGKVLVAGTRVPVETVVRYLEAGRSVEQILASFPSLTAADVRAARRGA</sequence>
<feature type="domain" description="HTH merR-type" evidence="1">
    <location>
        <begin position="18"/>
        <end position="91"/>
    </location>
</feature>
<dbReference type="SUPFAM" id="SSF46689">
    <property type="entry name" value="Homeodomain-like"/>
    <property type="match status" value="1"/>
</dbReference>
<evidence type="ECO:0000313" key="2">
    <source>
        <dbReference type="EMBL" id="GAA1860346.1"/>
    </source>
</evidence>
<dbReference type="PANTHER" id="PTHR34849:SF3">
    <property type="entry name" value="SSR2962 PROTEIN"/>
    <property type="match status" value="1"/>
</dbReference>
<organism evidence="2 3">
    <name type="scientific">Pseudonocardia ailaonensis</name>
    <dbReference type="NCBI Taxonomy" id="367279"/>
    <lineage>
        <taxon>Bacteria</taxon>
        <taxon>Bacillati</taxon>
        <taxon>Actinomycetota</taxon>
        <taxon>Actinomycetes</taxon>
        <taxon>Pseudonocardiales</taxon>
        <taxon>Pseudonocardiaceae</taxon>
        <taxon>Pseudonocardia</taxon>
    </lineage>
</organism>
<protein>
    <recommendedName>
        <fullName evidence="1">HTH merR-type domain-containing protein</fullName>
    </recommendedName>
</protein>
<keyword evidence="3" id="KW-1185">Reference proteome</keyword>
<reference evidence="2 3" key="1">
    <citation type="journal article" date="2019" name="Int. J. Syst. Evol. Microbiol.">
        <title>The Global Catalogue of Microorganisms (GCM) 10K type strain sequencing project: providing services to taxonomists for standard genome sequencing and annotation.</title>
        <authorList>
            <consortium name="The Broad Institute Genomics Platform"/>
            <consortium name="The Broad Institute Genome Sequencing Center for Infectious Disease"/>
            <person name="Wu L."/>
            <person name="Ma J."/>
        </authorList>
    </citation>
    <scope>NUCLEOTIDE SEQUENCE [LARGE SCALE GENOMIC DNA]</scope>
    <source>
        <strain evidence="2 3">JCM 16009</strain>
    </source>
</reference>
<dbReference type="InterPro" id="IPR007367">
    <property type="entry name" value="DUF433"/>
</dbReference>
<dbReference type="Proteomes" id="UP001500449">
    <property type="component" value="Unassembled WGS sequence"/>
</dbReference>
<dbReference type="InterPro" id="IPR036388">
    <property type="entry name" value="WH-like_DNA-bd_sf"/>
</dbReference>
<dbReference type="PANTHER" id="PTHR34849">
    <property type="entry name" value="SSL5025 PROTEIN"/>
    <property type="match status" value="1"/>
</dbReference>
<dbReference type="InterPro" id="IPR000551">
    <property type="entry name" value="MerR-type_HTH_dom"/>
</dbReference>
<dbReference type="InterPro" id="IPR009057">
    <property type="entry name" value="Homeodomain-like_sf"/>
</dbReference>
<dbReference type="Gene3D" id="1.10.1660.10">
    <property type="match status" value="1"/>
</dbReference>
<proteinExistence type="predicted"/>
<dbReference type="SMART" id="SM00422">
    <property type="entry name" value="HTH_MERR"/>
    <property type="match status" value="1"/>
</dbReference>
<dbReference type="InterPro" id="IPR009061">
    <property type="entry name" value="DNA-bd_dom_put_sf"/>
</dbReference>
<comment type="caution">
    <text evidence="2">The sequence shown here is derived from an EMBL/GenBank/DDBJ whole genome shotgun (WGS) entry which is preliminary data.</text>
</comment>
<dbReference type="EMBL" id="BAAAQK010000018">
    <property type="protein sequence ID" value="GAA1860346.1"/>
    <property type="molecule type" value="Genomic_DNA"/>
</dbReference>
<dbReference type="Pfam" id="PF04255">
    <property type="entry name" value="DUF433"/>
    <property type="match status" value="1"/>
</dbReference>
<dbReference type="SUPFAM" id="SSF46955">
    <property type="entry name" value="Putative DNA-binding domain"/>
    <property type="match status" value="1"/>
</dbReference>
<accession>A0ABN2NAR1</accession>
<dbReference type="Pfam" id="PF13411">
    <property type="entry name" value="MerR_1"/>
    <property type="match status" value="1"/>
</dbReference>
<evidence type="ECO:0000313" key="3">
    <source>
        <dbReference type="Proteomes" id="UP001500449"/>
    </source>
</evidence>
<dbReference type="RefSeq" id="WP_344420562.1">
    <property type="nucleotide sequence ID" value="NZ_BAAAQK010000018.1"/>
</dbReference>
<dbReference type="Gene3D" id="1.10.10.10">
    <property type="entry name" value="Winged helix-like DNA-binding domain superfamily/Winged helix DNA-binding domain"/>
    <property type="match status" value="1"/>
</dbReference>
<gene>
    <name evidence="2" type="ORF">GCM10009836_45610</name>
</gene>
<evidence type="ECO:0000259" key="1">
    <source>
        <dbReference type="SMART" id="SM00422"/>
    </source>
</evidence>